<feature type="transmembrane region" description="Helical" evidence="2">
    <location>
        <begin position="65"/>
        <end position="84"/>
    </location>
</feature>
<comment type="caution">
    <text evidence="4">The sequence shown here is derived from an EMBL/GenBank/DDBJ whole genome shotgun (WGS) entry which is preliminary data.</text>
</comment>
<dbReference type="STRING" id="67003.A0A1X0NP80"/>
<evidence type="ECO:0000259" key="3">
    <source>
        <dbReference type="Pfam" id="PF07885"/>
    </source>
</evidence>
<organism evidence="4 5">
    <name type="scientific">Trypanosoma theileri</name>
    <dbReference type="NCBI Taxonomy" id="67003"/>
    <lineage>
        <taxon>Eukaryota</taxon>
        <taxon>Discoba</taxon>
        <taxon>Euglenozoa</taxon>
        <taxon>Kinetoplastea</taxon>
        <taxon>Metakinetoplastina</taxon>
        <taxon>Trypanosomatida</taxon>
        <taxon>Trypanosomatidae</taxon>
        <taxon>Trypanosoma</taxon>
    </lineage>
</organism>
<dbReference type="AlphaFoldDB" id="A0A1X0NP80"/>
<dbReference type="Gene3D" id="1.10.287.70">
    <property type="match status" value="1"/>
</dbReference>
<evidence type="ECO:0000256" key="1">
    <source>
        <dbReference type="SAM" id="MobiDB-lite"/>
    </source>
</evidence>
<accession>A0A1X0NP80</accession>
<dbReference type="PANTHER" id="PTHR10153">
    <property type="entry name" value="SMALL CONDUCTANCE CALCIUM-ACTIVATED POTASSIUM CHANNEL"/>
    <property type="match status" value="1"/>
</dbReference>
<name>A0A1X0NP80_9TRYP</name>
<protein>
    <submittedName>
        <fullName evidence="4">Ion transport protein</fullName>
    </submittedName>
</protein>
<feature type="compositionally biased region" description="Basic and acidic residues" evidence="1">
    <location>
        <begin position="1"/>
        <end position="15"/>
    </location>
</feature>
<proteinExistence type="predicted"/>
<keyword evidence="2" id="KW-0472">Membrane</keyword>
<dbReference type="SUPFAM" id="SSF81324">
    <property type="entry name" value="Voltage-gated potassium channels"/>
    <property type="match status" value="1"/>
</dbReference>
<dbReference type="RefSeq" id="XP_028880384.1">
    <property type="nucleotide sequence ID" value="XM_029028357.1"/>
</dbReference>
<sequence length="474" mass="52435">MELRERAERLLRPHEPTPIPPVTESTRLLSRSEQAMMNRRWLRGAMCFLAIICYGLSLFEETVITHSLILVFSLAGEAAIIGIYRAKARVYGITNRAGDKPTVNVFHSPLLDKMLLEMLIWIIQTPPIPGLARDSWFMWLDTSLLLRFYVVVMYATNATQGSSFARGVASVVKARLTHRFYLRGSLLSWGLLLPVTALVGGLLLLGTFIARVEGLPWVDAVHLTVGSASLVGLGDVTPVTAAGRTAAVAAWLLGLLALVGVIGAAATTTRLGPAGRHLHALFRSNAIRARLPPHAAKVLQRAWRLHAARRARKGVITRQIAAYLLSQQVITFRDMRRELRHFEAIFLHSIRTVEDYMNPTPRSSPGVTPQTSRPISPVSTPRARQGLSSFQEFHGKADRHMSLTTTPKTPRMQHQQKQQATVADATPTATATGTRRSLTDLEQMLSRLEGSLDTLKIHTERLQSRLGSRNTISV</sequence>
<feature type="region of interest" description="Disordered" evidence="1">
    <location>
        <begin position="356"/>
        <end position="435"/>
    </location>
</feature>
<evidence type="ECO:0000313" key="4">
    <source>
        <dbReference type="EMBL" id="ORC86318.1"/>
    </source>
</evidence>
<feature type="transmembrane region" description="Helical" evidence="2">
    <location>
        <begin position="41"/>
        <end position="59"/>
    </location>
</feature>
<dbReference type="GeneID" id="39988137"/>
<feature type="compositionally biased region" description="Polar residues" evidence="1">
    <location>
        <begin position="360"/>
        <end position="379"/>
    </location>
</feature>
<feature type="domain" description="Potassium channel" evidence="3">
    <location>
        <begin position="202"/>
        <end position="267"/>
    </location>
</feature>
<keyword evidence="2" id="KW-0812">Transmembrane</keyword>
<dbReference type="Proteomes" id="UP000192257">
    <property type="component" value="Unassembled WGS sequence"/>
</dbReference>
<dbReference type="GO" id="GO:0016020">
    <property type="term" value="C:membrane"/>
    <property type="evidence" value="ECO:0007669"/>
    <property type="project" value="InterPro"/>
</dbReference>
<feature type="compositionally biased region" description="Polar residues" evidence="1">
    <location>
        <begin position="402"/>
        <end position="419"/>
    </location>
</feature>
<dbReference type="InterPro" id="IPR015449">
    <property type="entry name" value="K_chnl_Ca-activ_SK"/>
</dbReference>
<evidence type="ECO:0000313" key="5">
    <source>
        <dbReference type="Proteomes" id="UP000192257"/>
    </source>
</evidence>
<dbReference type="GO" id="GO:0016286">
    <property type="term" value="F:small conductance calcium-activated potassium channel activity"/>
    <property type="evidence" value="ECO:0007669"/>
    <property type="project" value="InterPro"/>
</dbReference>
<dbReference type="InterPro" id="IPR013099">
    <property type="entry name" value="K_chnl_dom"/>
</dbReference>
<feature type="region of interest" description="Disordered" evidence="1">
    <location>
        <begin position="1"/>
        <end position="25"/>
    </location>
</feature>
<reference evidence="4 5" key="1">
    <citation type="submission" date="2017-03" db="EMBL/GenBank/DDBJ databases">
        <title>An alternative strategy for trypanosome survival in the mammalian bloodstream revealed through genome and transcriptome analysis of the ubiquitous bovine parasite Trypanosoma (Megatrypanum) theileri.</title>
        <authorList>
            <person name="Kelly S."/>
            <person name="Ivens A."/>
            <person name="Mott A."/>
            <person name="O'Neill E."/>
            <person name="Emms D."/>
            <person name="Macleod O."/>
            <person name="Voorheis P."/>
            <person name="Matthews J."/>
            <person name="Matthews K."/>
            <person name="Carrington M."/>
        </authorList>
    </citation>
    <scope>NUCLEOTIDE SEQUENCE [LARGE SCALE GENOMIC DNA]</scope>
    <source>
        <strain evidence="4">Edinburgh</strain>
    </source>
</reference>
<dbReference type="EMBL" id="NBCO01000029">
    <property type="protein sequence ID" value="ORC86318.1"/>
    <property type="molecule type" value="Genomic_DNA"/>
</dbReference>
<feature type="transmembrane region" description="Helical" evidence="2">
    <location>
        <begin position="248"/>
        <end position="267"/>
    </location>
</feature>
<gene>
    <name evidence="4" type="ORF">TM35_000292000</name>
</gene>
<feature type="transmembrane region" description="Helical" evidence="2">
    <location>
        <begin position="186"/>
        <end position="210"/>
    </location>
</feature>
<dbReference type="OrthoDB" id="8879391at2759"/>
<evidence type="ECO:0000256" key="2">
    <source>
        <dbReference type="SAM" id="Phobius"/>
    </source>
</evidence>
<dbReference type="VEuPathDB" id="TriTrypDB:TM35_000292000"/>
<dbReference type="Pfam" id="PF07885">
    <property type="entry name" value="Ion_trans_2"/>
    <property type="match status" value="1"/>
</dbReference>
<keyword evidence="2" id="KW-1133">Transmembrane helix</keyword>
<feature type="compositionally biased region" description="Low complexity" evidence="1">
    <location>
        <begin position="420"/>
        <end position="434"/>
    </location>
</feature>
<keyword evidence="5" id="KW-1185">Reference proteome</keyword>